<name>A0ACB8D2V1_DERSI</name>
<protein>
    <submittedName>
        <fullName evidence="1">Uncharacterized protein</fullName>
    </submittedName>
</protein>
<dbReference type="Proteomes" id="UP000821865">
    <property type="component" value="Chromosome 3"/>
</dbReference>
<gene>
    <name evidence="1" type="ORF">HPB49_006109</name>
</gene>
<sequence>MALLEWRNTPGDAVLKSPVQRLMGRQTRTLLPVLASHLVPEIVPNRAVHNRLQEIRQRQRIYYNRNSRNLPPLFPGQRVTAYDTHEKT</sequence>
<evidence type="ECO:0000313" key="2">
    <source>
        <dbReference type="Proteomes" id="UP000821865"/>
    </source>
</evidence>
<dbReference type="EMBL" id="CM023472">
    <property type="protein sequence ID" value="KAH7958872.1"/>
    <property type="molecule type" value="Genomic_DNA"/>
</dbReference>
<reference evidence="1" key="1">
    <citation type="submission" date="2020-05" db="EMBL/GenBank/DDBJ databases">
        <title>Large-scale comparative analyses of tick genomes elucidate their genetic diversity and vector capacities.</title>
        <authorList>
            <person name="Jia N."/>
            <person name="Wang J."/>
            <person name="Shi W."/>
            <person name="Du L."/>
            <person name="Sun Y."/>
            <person name="Zhan W."/>
            <person name="Jiang J."/>
            <person name="Wang Q."/>
            <person name="Zhang B."/>
            <person name="Ji P."/>
            <person name="Sakyi L.B."/>
            <person name="Cui X."/>
            <person name="Yuan T."/>
            <person name="Jiang B."/>
            <person name="Yang W."/>
            <person name="Lam T.T.-Y."/>
            <person name="Chang Q."/>
            <person name="Ding S."/>
            <person name="Wang X."/>
            <person name="Zhu J."/>
            <person name="Ruan X."/>
            <person name="Zhao L."/>
            <person name="Wei J."/>
            <person name="Que T."/>
            <person name="Du C."/>
            <person name="Cheng J."/>
            <person name="Dai P."/>
            <person name="Han X."/>
            <person name="Huang E."/>
            <person name="Gao Y."/>
            <person name="Liu J."/>
            <person name="Shao H."/>
            <person name="Ye R."/>
            <person name="Li L."/>
            <person name="Wei W."/>
            <person name="Wang X."/>
            <person name="Wang C."/>
            <person name="Yang T."/>
            <person name="Huo Q."/>
            <person name="Li W."/>
            <person name="Guo W."/>
            <person name="Chen H."/>
            <person name="Zhou L."/>
            <person name="Ni X."/>
            <person name="Tian J."/>
            <person name="Zhou Y."/>
            <person name="Sheng Y."/>
            <person name="Liu T."/>
            <person name="Pan Y."/>
            <person name="Xia L."/>
            <person name="Li J."/>
            <person name="Zhao F."/>
            <person name="Cao W."/>
        </authorList>
    </citation>
    <scope>NUCLEOTIDE SEQUENCE</scope>
    <source>
        <strain evidence="1">Dsil-2018</strain>
    </source>
</reference>
<accession>A0ACB8D2V1</accession>
<comment type="caution">
    <text evidence="1">The sequence shown here is derived from an EMBL/GenBank/DDBJ whole genome shotgun (WGS) entry which is preliminary data.</text>
</comment>
<evidence type="ECO:0000313" key="1">
    <source>
        <dbReference type="EMBL" id="KAH7958872.1"/>
    </source>
</evidence>
<proteinExistence type="predicted"/>
<organism evidence="1 2">
    <name type="scientific">Dermacentor silvarum</name>
    <name type="common">Tick</name>
    <dbReference type="NCBI Taxonomy" id="543639"/>
    <lineage>
        <taxon>Eukaryota</taxon>
        <taxon>Metazoa</taxon>
        <taxon>Ecdysozoa</taxon>
        <taxon>Arthropoda</taxon>
        <taxon>Chelicerata</taxon>
        <taxon>Arachnida</taxon>
        <taxon>Acari</taxon>
        <taxon>Parasitiformes</taxon>
        <taxon>Ixodida</taxon>
        <taxon>Ixodoidea</taxon>
        <taxon>Ixodidae</taxon>
        <taxon>Rhipicephalinae</taxon>
        <taxon>Dermacentor</taxon>
    </lineage>
</organism>
<keyword evidence="2" id="KW-1185">Reference proteome</keyword>